<evidence type="ECO:0000256" key="5">
    <source>
        <dbReference type="ARBA" id="ARBA00022989"/>
    </source>
</evidence>
<dbReference type="PROSITE" id="PS50850">
    <property type="entry name" value="MFS"/>
    <property type="match status" value="1"/>
</dbReference>
<feature type="domain" description="Major facilitator superfamily (MFS) profile" evidence="10">
    <location>
        <begin position="8"/>
        <end position="450"/>
    </location>
</feature>
<feature type="transmembrane region" description="Helical" evidence="9">
    <location>
        <begin position="79"/>
        <end position="98"/>
    </location>
</feature>
<dbReference type="SUPFAM" id="SSF103473">
    <property type="entry name" value="MFS general substrate transporter"/>
    <property type="match status" value="1"/>
</dbReference>
<evidence type="ECO:0000256" key="6">
    <source>
        <dbReference type="ARBA" id="ARBA00023136"/>
    </source>
</evidence>
<feature type="transmembrane region" description="Helical" evidence="9">
    <location>
        <begin position="260"/>
        <end position="278"/>
    </location>
</feature>
<feature type="transmembrane region" description="Helical" evidence="9">
    <location>
        <begin position="361"/>
        <end position="385"/>
    </location>
</feature>
<dbReference type="InterPro" id="IPR020846">
    <property type="entry name" value="MFS_dom"/>
</dbReference>
<keyword evidence="5 9" id="KW-1133">Transmembrane helix</keyword>
<feature type="transmembrane region" description="Helical" evidence="9">
    <location>
        <begin position="169"/>
        <end position="192"/>
    </location>
</feature>
<dbReference type="InterPro" id="IPR005828">
    <property type="entry name" value="MFS_sugar_transport-like"/>
</dbReference>
<comment type="similarity">
    <text evidence="2 7">Belongs to the major facilitator superfamily. Sugar transporter (TC 2.A.1.1) family.</text>
</comment>
<keyword evidence="12" id="KW-1185">Reference proteome</keyword>
<feature type="transmembrane region" description="Helical" evidence="9">
    <location>
        <begin position="397"/>
        <end position="415"/>
    </location>
</feature>
<evidence type="ECO:0000259" key="10">
    <source>
        <dbReference type="PROSITE" id="PS50850"/>
    </source>
</evidence>
<feature type="region of interest" description="Disordered" evidence="8">
    <location>
        <begin position="475"/>
        <end position="496"/>
    </location>
</feature>
<evidence type="ECO:0000256" key="2">
    <source>
        <dbReference type="ARBA" id="ARBA00010992"/>
    </source>
</evidence>
<evidence type="ECO:0000256" key="3">
    <source>
        <dbReference type="ARBA" id="ARBA00022448"/>
    </source>
</evidence>
<evidence type="ECO:0000256" key="9">
    <source>
        <dbReference type="SAM" id="Phobius"/>
    </source>
</evidence>
<sequence length="496" mass="54298">MNFYILLISFVVATGGFVFGVDSGIIGTTLGHETFAMYMFGPSGNNAALKGAIVSLYNAGQAIGTFVTGYSADRFSRRWTICGAGILATFGAALQAAAQNVGMMIAGRFFAGMACGIILSVVPVYIAEVSPPGARGFIVGLQGMMISIGFMIANWIGYSGSFASGDAQWRIPLAMQIPGAVLLAIGCCFIPYTPRWLVEKERYEEAQNVILRLHGDQGDDFVAQEFIQIKDQINLERQGRSTNFMVAIKNLFSRRYIRRTSTACFILMMGQLSGSTVIQNYQSIFYATVGYTGRTSLLISGIYGFMGVFGQIAYLFIVADKWPRTRTLWTGSAFLCVMISILMALSSQFPAGTTSESGPRAAIAFIFIYSFGYAMFFNAMVWVVPVELFPFFLRSKGLGLAVFAKAVTAIVLSQITPTALDNAGWRYYALFIATNFAAAFVYFFWLPETKGKSLEEIAELFGDALATERLGEIEPTDREKEKEPVIGMDRKHVESV</sequence>
<feature type="transmembrane region" description="Helical" evidence="9">
    <location>
        <begin position="47"/>
        <end position="67"/>
    </location>
</feature>
<evidence type="ECO:0000256" key="7">
    <source>
        <dbReference type="RuleBase" id="RU003346"/>
    </source>
</evidence>
<accession>A0ABR4PUE5</accession>
<feature type="transmembrane region" description="Helical" evidence="9">
    <location>
        <begin position="137"/>
        <end position="157"/>
    </location>
</feature>
<gene>
    <name evidence="11" type="ORF">PVAG01_00375</name>
</gene>
<feature type="transmembrane region" description="Helical" evidence="9">
    <location>
        <begin position="104"/>
        <end position="125"/>
    </location>
</feature>
<evidence type="ECO:0000313" key="11">
    <source>
        <dbReference type="EMBL" id="KAL3426866.1"/>
    </source>
</evidence>
<reference evidence="11 12" key="1">
    <citation type="submission" date="2024-06" db="EMBL/GenBank/DDBJ databases">
        <title>Complete genome of Phlyctema vagabunda strain 19-DSS-EL-015.</title>
        <authorList>
            <person name="Fiorenzani C."/>
        </authorList>
    </citation>
    <scope>NUCLEOTIDE SEQUENCE [LARGE SCALE GENOMIC DNA]</scope>
    <source>
        <strain evidence="11 12">19-DSS-EL-015</strain>
    </source>
</reference>
<dbReference type="InterPro" id="IPR036259">
    <property type="entry name" value="MFS_trans_sf"/>
</dbReference>
<dbReference type="Gene3D" id="1.20.1250.20">
    <property type="entry name" value="MFS general substrate transporter like domains"/>
    <property type="match status" value="1"/>
</dbReference>
<evidence type="ECO:0000313" key="12">
    <source>
        <dbReference type="Proteomes" id="UP001629113"/>
    </source>
</evidence>
<evidence type="ECO:0000256" key="4">
    <source>
        <dbReference type="ARBA" id="ARBA00022692"/>
    </source>
</evidence>
<evidence type="ECO:0000256" key="1">
    <source>
        <dbReference type="ARBA" id="ARBA00004141"/>
    </source>
</evidence>
<evidence type="ECO:0000256" key="8">
    <source>
        <dbReference type="SAM" id="MobiDB-lite"/>
    </source>
</evidence>
<dbReference type="Pfam" id="PF00083">
    <property type="entry name" value="Sugar_tr"/>
    <property type="match status" value="1"/>
</dbReference>
<dbReference type="EMBL" id="JBFCZG010000001">
    <property type="protein sequence ID" value="KAL3426866.1"/>
    <property type="molecule type" value="Genomic_DNA"/>
</dbReference>
<proteinExistence type="inferred from homology"/>
<feature type="transmembrane region" description="Helical" evidence="9">
    <location>
        <begin position="329"/>
        <end position="349"/>
    </location>
</feature>
<dbReference type="Proteomes" id="UP001629113">
    <property type="component" value="Unassembled WGS sequence"/>
</dbReference>
<name>A0ABR4PUE5_9HELO</name>
<dbReference type="NCBIfam" id="TIGR00879">
    <property type="entry name" value="SP"/>
    <property type="match status" value="1"/>
</dbReference>
<dbReference type="InterPro" id="IPR005829">
    <property type="entry name" value="Sugar_transporter_CS"/>
</dbReference>
<organism evidence="11 12">
    <name type="scientific">Phlyctema vagabunda</name>
    <dbReference type="NCBI Taxonomy" id="108571"/>
    <lineage>
        <taxon>Eukaryota</taxon>
        <taxon>Fungi</taxon>
        <taxon>Dikarya</taxon>
        <taxon>Ascomycota</taxon>
        <taxon>Pezizomycotina</taxon>
        <taxon>Leotiomycetes</taxon>
        <taxon>Helotiales</taxon>
        <taxon>Dermateaceae</taxon>
        <taxon>Phlyctema</taxon>
    </lineage>
</organism>
<keyword evidence="3 7" id="KW-0813">Transport</keyword>
<dbReference type="InterPro" id="IPR050360">
    <property type="entry name" value="MFS_Sugar_Transporters"/>
</dbReference>
<comment type="subcellular location">
    <subcellularLocation>
        <location evidence="1">Membrane</location>
        <topology evidence="1">Multi-pass membrane protein</topology>
    </subcellularLocation>
</comment>
<dbReference type="InterPro" id="IPR003663">
    <property type="entry name" value="Sugar/inositol_transpt"/>
</dbReference>
<dbReference type="PANTHER" id="PTHR48022">
    <property type="entry name" value="PLASTIDIC GLUCOSE TRANSPORTER 4"/>
    <property type="match status" value="1"/>
</dbReference>
<dbReference type="PANTHER" id="PTHR48022:SF11">
    <property type="entry name" value="MONOSACCHARIDE TRANSPORTER (HXT8), PUTATIVE (AFU_ORTHOLOGUE AFUA_2G08120)-RELATED"/>
    <property type="match status" value="1"/>
</dbReference>
<keyword evidence="4 9" id="KW-0812">Transmembrane</keyword>
<feature type="transmembrane region" description="Helical" evidence="9">
    <location>
        <begin position="298"/>
        <end position="317"/>
    </location>
</feature>
<keyword evidence="6 9" id="KW-0472">Membrane</keyword>
<feature type="transmembrane region" description="Helical" evidence="9">
    <location>
        <begin position="427"/>
        <end position="446"/>
    </location>
</feature>
<protein>
    <recommendedName>
        <fullName evidence="10">Major facilitator superfamily (MFS) profile domain-containing protein</fullName>
    </recommendedName>
</protein>
<comment type="caution">
    <text evidence="11">The sequence shown here is derived from an EMBL/GenBank/DDBJ whole genome shotgun (WGS) entry which is preliminary data.</text>
</comment>
<dbReference type="PRINTS" id="PR00171">
    <property type="entry name" value="SUGRTRNSPORT"/>
</dbReference>
<dbReference type="PROSITE" id="PS00217">
    <property type="entry name" value="SUGAR_TRANSPORT_2"/>
    <property type="match status" value="1"/>
</dbReference>